<keyword evidence="2" id="KW-1185">Reference proteome</keyword>
<gene>
    <name evidence="1" type="ORF">GMARGA_LOCUS36271</name>
</gene>
<feature type="non-terminal residue" evidence="1">
    <location>
        <position position="282"/>
    </location>
</feature>
<sequence>MTLNENKENTFFPSRISLEQLDLSEYEDNENTFQYFEKVGFKRFFERHMQFRSLNKKELDLVLMGQLMAFEYNQTNEDSKQKFNYQFNSDIKLCKNTYLKLIGVGKDYLIQINKSLKTKGNYANVHRYPSPGRLQHDTQSIIYLPTNEDYTKAHIFGICNTGQNSAQQLNYIIAENEFPQGTGKGANTTINLVYNGLQQFHNHEKHLKVTFINTVDDVQKVVNKSTKNGANNRICYNNNPRKVLYQTKAYGTYSTFNILKNRFNINEVLDKIPLKSLSKERQ</sequence>
<protein>
    <submittedName>
        <fullName evidence="1">46152_t:CDS:1</fullName>
    </submittedName>
</protein>
<proteinExistence type="predicted"/>
<name>A0ABN7WXZ4_GIGMA</name>
<reference evidence="1 2" key="1">
    <citation type="submission" date="2021-06" db="EMBL/GenBank/DDBJ databases">
        <authorList>
            <person name="Kallberg Y."/>
            <person name="Tangrot J."/>
            <person name="Rosling A."/>
        </authorList>
    </citation>
    <scope>NUCLEOTIDE SEQUENCE [LARGE SCALE GENOMIC DNA]</scope>
    <source>
        <strain evidence="1 2">120-4 pot B 10/14</strain>
    </source>
</reference>
<dbReference type="Proteomes" id="UP000789901">
    <property type="component" value="Unassembled WGS sequence"/>
</dbReference>
<organism evidence="1 2">
    <name type="scientific">Gigaspora margarita</name>
    <dbReference type="NCBI Taxonomy" id="4874"/>
    <lineage>
        <taxon>Eukaryota</taxon>
        <taxon>Fungi</taxon>
        <taxon>Fungi incertae sedis</taxon>
        <taxon>Mucoromycota</taxon>
        <taxon>Glomeromycotina</taxon>
        <taxon>Glomeromycetes</taxon>
        <taxon>Diversisporales</taxon>
        <taxon>Gigasporaceae</taxon>
        <taxon>Gigaspora</taxon>
    </lineage>
</organism>
<accession>A0ABN7WXZ4</accession>
<dbReference type="EMBL" id="CAJVQB010070812">
    <property type="protein sequence ID" value="CAG8842954.1"/>
    <property type="molecule type" value="Genomic_DNA"/>
</dbReference>
<evidence type="ECO:0000313" key="2">
    <source>
        <dbReference type="Proteomes" id="UP000789901"/>
    </source>
</evidence>
<evidence type="ECO:0000313" key="1">
    <source>
        <dbReference type="EMBL" id="CAG8842954.1"/>
    </source>
</evidence>
<comment type="caution">
    <text evidence="1">The sequence shown here is derived from an EMBL/GenBank/DDBJ whole genome shotgun (WGS) entry which is preliminary data.</text>
</comment>